<reference evidence="3" key="1">
    <citation type="journal article" date="2020" name="Nature">
        <title>Giant virus diversity and host interactions through global metagenomics.</title>
        <authorList>
            <person name="Schulz F."/>
            <person name="Roux S."/>
            <person name="Paez-Espino D."/>
            <person name="Jungbluth S."/>
            <person name="Walsh D.A."/>
            <person name="Denef V.J."/>
            <person name="McMahon K.D."/>
            <person name="Konstantinidis K.T."/>
            <person name="Eloe-Fadrosh E.A."/>
            <person name="Kyrpides N.C."/>
            <person name="Woyke T."/>
        </authorList>
    </citation>
    <scope>NUCLEOTIDE SEQUENCE</scope>
    <source>
        <strain evidence="3">GVMAG-M-3300023174-134</strain>
    </source>
</reference>
<evidence type="ECO:0000256" key="1">
    <source>
        <dbReference type="SAM" id="Phobius"/>
    </source>
</evidence>
<evidence type="ECO:0000313" key="3">
    <source>
        <dbReference type="EMBL" id="QHT14090.1"/>
    </source>
</evidence>
<dbReference type="InterPro" id="IPR003615">
    <property type="entry name" value="HNH_nuc"/>
</dbReference>
<keyword evidence="1" id="KW-0812">Transmembrane</keyword>
<dbReference type="EMBL" id="MN739578">
    <property type="protein sequence ID" value="QHT14090.1"/>
    <property type="molecule type" value="Genomic_DNA"/>
</dbReference>
<feature type="domain" description="HNH nuclease" evidence="2">
    <location>
        <begin position="147"/>
        <end position="199"/>
    </location>
</feature>
<dbReference type="GO" id="GO:0008270">
    <property type="term" value="F:zinc ion binding"/>
    <property type="evidence" value="ECO:0007669"/>
    <property type="project" value="InterPro"/>
</dbReference>
<proteinExistence type="predicted"/>
<organism evidence="3">
    <name type="scientific">viral metagenome</name>
    <dbReference type="NCBI Taxonomy" id="1070528"/>
    <lineage>
        <taxon>unclassified sequences</taxon>
        <taxon>metagenomes</taxon>
        <taxon>organismal metagenomes</taxon>
    </lineage>
</organism>
<keyword evidence="1" id="KW-1133">Transmembrane helix</keyword>
<dbReference type="Gene3D" id="1.10.30.50">
    <property type="match status" value="1"/>
</dbReference>
<dbReference type="SMART" id="SM00507">
    <property type="entry name" value="HNHc"/>
    <property type="match status" value="1"/>
</dbReference>
<evidence type="ECO:0000259" key="2">
    <source>
        <dbReference type="SMART" id="SM00507"/>
    </source>
</evidence>
<dbReference type="GO" id="GO:0004519">
    <property type="term" value="F:endonuclease activity"/>
    <property type="evidence" value="ECO:0007669"/>
    <property type="project" value="InterPro"/>
</dbReference>
<name>A0A6C0DCI1_9ZZZZ</name>
<dbReference type="Pfam" id="PF01844">
    <property type="entry name" value="HNH"/>
    <property type="match status" value="1"/>
</dbReference>
<feature type="transmembrane region" description="Helical" evidence="1">
    <location>
        <begin position="34"/>
        <end position="51"/>
    </location>
</feature>
<accession>A0A6C0DCI1</accession>
<sequence>MRVEILIFIIAAFLMANVYTDGKYMKMLQSGKKYYQMAGIAFVALMLYVLIKRNPARANDIMSTTNDYIKYLPIDKGTTSIISPILDFTTKHNFANDQYRSVDGGDYDNYNYPIIPMPAGTSPMQNAAENRIANSGKKATKRSVSETKKKFVASRQNWKCGDCQTQLNAWFEVDHIKRLEYGGSNHIDNLVALCRECHGKKTTIENL</sequence>
<dbReference type="CDD" id="cd00085">
    <property type="entry name" value="HNHc"/>
    <property type="match status" value="1"/>
</dbReference>
<protein>
    <recommendedName>
        <fullName evidence="2">HNH nuclease domain-containing protein</fullName>
    </recommendedName>
</protein>
<dbReference type="AlphaFoldDB" id="A0A6C0DCI1"/>
<dbReference type="GO" id="GO:0003676">
    <property type="term" value="F:nucleic acid binding"/>
    <property type="evidence" value="ECO:0007669"/>
    <property type="project" value="InterPro"/>
</dbReference>
<dbReference type="InterPro" id="IPR002711">
    <property type="entry name" value="HNH"/>
</dbReference>
<keyword evidence="1" id="KW-0472">Membrane</keyword>